<evidence type="ECO:0000313" key="1">
    <source>
        <dbReference type="EMBL" id="GEX83162.1"/>
    </source>
</evidence>
<evidence type="ECO:0008006" key="2">
    <source>
        <dbReference type="Google" id="ProtNLM"/>
    </source>
</evidence>
<reference evidence="1" key="1">
    <citation type="journal article" date="2019" name="Sci. Rep.">
        <title>Draft genome of Tanacetum cinerariifolium, the natural source of mosquito coil.</title>
        <authorList>
            <person name="Yamashiro T."/>
            <person name="Shiraishi A."/>
            <person name="Satake H."/>
            <person name="Nakayama K."/>
        </authorList>
    </citation>
    <scope>NUCLEOTIDE SEQUENCE</scope>
</reference>
<dbReference type="EMBL" id="BKCJ010133011">
    <property type="protein sequence ID" value="GEX83162.1"/>
    <property type="molecule type" value="Genomic_DNA"/>
</dbReference>
<name>A0A699HCJ9_TANCI</name>
<organism evidence="1">
    <name type="scientific">Tanacetum cinerariifolium</name>
    <name type="common">Dalmatian daisy</name>
    <name type="synonym">Chrysanthemum cinerariifolium</name>
    <dbReference type="NCBI Taxonomy" id="118510"/>
    <lineage>
        <taxon>Eukaryota</taxon>
        <taxon>Viridiplantae</taxon>
        <taxon>Streptophyta</taxon>
        <taxon>Embryophyta</taxon>
        <taxon>Tracheophyta</taxon>
        <taxon>Spermatophyta</taxon>
        <taxon>Magnoliopsida</taxon>
        <taxon>eudicotyledons</taxon>
        <taxon>Gunneridae</taxon>
        <taxon>Pentapetalae</taxon>
        <taxon>asterids</taxon>
        <taxon>campanulids</taxon>
        <taxon>Asterales</taxon>
        <taxon>Asteraceae</taxon>
        <taxon>Asteroideae</taxon>
        <taxon>Anthemideae</taxon>
        <taxon>Anthemidinae</taxon>
        <taxon>Tanacetum</taxon>
    </lineage>
</organism>
<gene>
    <name evidence="1" type="ORF">Tci_355137</name>
</gene>
<accession>A0A699HCJ9</accession>
<sequence>MSSFNQRECLGCGQPCDGYHYSCTCQQCGGIGLNCIHGNGKPITCYVCEGPLRGGFCLFCDSKAENSFTNDPNAYSFNDTSSNCNHLPQPQLCGNDSHYGYDCPPQFPFVYEQEPSYDQNYNDNYYSHNSSSFLCCNNCEGSHETFQCQPMDQNIDSSGFDQIQTPRYPVIHHTYQEMSKEVFQAKGNLMNYIQTFLEKFNSMAFGEMPKICRSCMRSWKNINSPSWNRPTFFDNDEEHSVQYKEYLENSSNEIAALNFNQEKEEPPQDSNIRQLVREECGIKVCEEQNQNMEDMMLELLDVCRQKEFYCMHNDVDDLIESALNSKLFSINLESQRLDKKKQEVKTIVKHPTKRGTRIAESLQNFRVKKSSISLNNTSQISPVHAIAPVLPIEEPEYSLSMGYEHLSTIPKTESDEVIESSVKNLLPIPSEYEVTSDDESECDVPIKDESSQVFTTFSNPLFDYNDDFTSSDDESLSDEDVPMEDFKVYSNPFFDDDEINFDKIDPHYFNAESDFVESFSNCDTLFDSSPKFDFLEEFSGEFMPTSINSCPRLLENFHANTIVETLPTSPTPVEDSDSQREEIDIFTGTNDLSPPSIKSDDYDSERDIHFLKELLVDDSIPLPKNESSGFDHHDDPLFSRPPLEPPDVEFFFNFEPNLGEVIPVVINNIDKLNEDECFDPGEEIDVFANVEDDDYFPFIFVIRIFLPYLIFPEVSPLLLSAESEDTIFDPGISV</sequence>
<dbReference type="AlphaFoldDB" id="A0A699HCJ9"/>
<comment type="caution">
    <text evidence="1">The sequence shown here is derived from an EMBL/GenBank/DDBJ whole genome shotgun (WGS) entry which is preliminary data.</text>
</comment>
<proteinExistence type="predicted"/>
<protein>
    <recommendedName>
        <fullName evidence="2">Pre-mRNA splicing Prp18-interacting factor</fullName>
    </recommendedName>
</protein>